<dbReference type="Proteomes" id="UP000196694">
    <property type="component" value="Unassembled WGS sequence"/>
</dbReference>
<dbReference type="InterPro" id="IPR002737">
    <property type="entry name" value="MEMO1_fam"/>
</dbReference>
<sequence length="297" mass="32117">MWWAGMAIYSGRIIGDKRLPAVAGMFYEADPEALRAQIEWAFRHPLGPGKLPLVSDERRPASKGFVVPHAGYMYSGPVAANAYFQIAAEGAAETYIIIGPNHTGLGEIVSVYPRGVWVTPLGEVEVDAELSRAIIDASSYAVPDEKAHLYEHSVEVQVPFLQYLFESRFRIVPIVVYEQTPEVAEDLGKAILEAVEATGRDVVVLASSDFTHYEPHDVAAAKDKLAIDAILALSPEKLYQVVQEHGISMCGPGPVMAMLYYARGAGATAAKLLRYATSGDVAGDKSSVVGYAAIQVY</sequence>
<proteinExistence type="inferred from homology"/>
<protein>
    <recommendedName>
        <fullName evidence="2">MEMO1 family protein Pdsh_03390</fullName>
    </recommendedName>
</protein>
<comment type="similarity">
    <text evidence="1 2">Belongs to the MEMO1 family.</text>
</comment>
<keyword evidence="4" id="KW-1185">Reference proteome</keyword>
<dbReference type="HAMAP" id="MF_00055">
    <property type="entry name" value="MEMO1"/>
    <property type="match status" value="1"/>
</dbReference>
<evidence type="ECO:0000313" key="4">
    <source>
        <dbReference type="Proteomes" id="UP000196694"/>
    </source>
</evidence>
<dbReference type="CDD" id="cd07361">
    <property type="entry name" value="MEMO_like"/>
    <property type="match status" value="1"/>
</dbReference>
<gene>
    <name evidence="3" type="ORF">Pdsh_03390</name>
</gene>
<dbReference type="AlphaFoldDB" id="A0A211YP25"/>
<comment type="caution">
    <text evidence="3">The sequence shown here is derived from an EMBL/GenBank/DDBJ whole genome shotgun (WGS) entry which is preliminary data.</text>
</comment>
<name>A0A211YP25_9CREN</name>
<dbReference type="Gene3D" id="3.40.830.10">
    <property type="entry name" value="LigB-like"/>
    <property type="match status" value="1"/>
</dbReference>
<accession>A0A211YP25</accession>
<dbReference type="NCBIfam" id="TIGR04336">
    <property type="entry name" value="AmmeMemoSam_B"/>
    <property type="match status" value="1"/>
</dbReference>
<dbReference type="EMBL" id="NCQP01000002">
    <property type="protein sequence ID" value="OWJ54775.1"/>
    <property type="molecule type" value="Genomic_DNA"/>
</dbReference>
<dbReference type="SUPFAM" id="SSF53213">
    <property type="entry name" value="LigB-like"/>
    <property type="match status" value="1"/>
</dbReference>
<organism evidence="3 4">
    <name type="scientific">Pyrodictium delaneyi</name>
    <dbReference type="NCBI Taxonomy" id="1273541"/>
    <lineage>
        <taxon>Archaea</taxon>
        <taxon>Thermoproteota</taxon>
        <taxon>Thermoprotei</taxon>
        <taxon>Desulfurococcales</taxon>
        <taxon>Pyrodictiaceae</taxon>
        <taxon>Pyrodictium</taxon>
    </lineage>
</organism>
<evidence type="ECO:0000256" key="2">
    <source>
        <dbReference type="HAMAP-Rule" id="MF_00055"/>
    </source>
</evidence>
<evidence type="ECO:0000313" key="3">
    <source>
        <dbReference type="EMBL" id="OWJ54775.1"/>
    </source>
</evidence>
<evidence type="ECO:0000256" key="1">
    <source>
        <dbReference type="ARBA" id="ARBA00006315"/>
    </source>
</evidence>
<dbReference type="PANTHER" id="PTHR11060">
    <property type="entry name" value="PROTEIN MEMO1"/>
    <property type="match status" value="1"/>
</dbReference>
<reference evidence="3 4" key="1">
    <citation type="submission" date="2017-05" db="EMBL/GenBank/DDBJ databases">
        <title>The draft genome of the hyperthermophilic archaeon 'Pyrodictium delaneyi strain Hulk', an iron and nitrate reducer, reveals the capacity for sulfate reduction.</title>
        <authorList>
            <person name="Demey L.M."/>
            <person name="Miller C."/>
            <person name="Manzella M."/>
            <person name="Reguera G."/>
            <person name="Kashefi K."/>
        </authorList>
    </citation>
    <scope>NUCLEOTIDE SEQUENCE [LARGE SCALE GENOMIC DNA]</scope>
    <source>
        <strain evidence="3 4">Hulk</strain>
    </source>
</reference>
<dbReference type="NCBIfam" id="NF001987">
    <property type="entry name" value="PRK00782.1"/>
    <property type="match status" value="1"/>
</dbReference>
<dbReference type="Pfam" id="PF01875">
    <property type="entry name" value="Memo"/>
    <property type="match status" value="1"/>
</dbReference>
<dbReference type="PANTHER" id="PTHR11060:SF0">
    <property type="entry name" value="PROTEIN MEMO1"/>
    <property type="match status" value="1"/>
</dbReference>
<dbReference type="OrthoDB" id="372162at2157"/>